<protein>
    <submittedName>
        <fullName evidence="4">SNW/SKI-interacting protein</fullName>
    </submittedName>
</protein>
<keyword evidence="5" id="KW-1185">Reference proteome</keyword>
<dbReference type="Pfam" id="PF02731">
    <property type="entry name" value="SKIP_SNW"/>
    <property type="match status" value="1"/>
</dbReference>
<feature type="compositionally biased region" description="Basic and acidic residues" evidence="2">
    <location>
        <begin position="101"/>
        <end position="114"/>
    </location>
</feature>
<proteinExistence type="inferred from homology"/>
<feature type="compositionally biased region" description="Gly residues" evidence="2">
    <location>
        <begin position="423"/>
        <end position="434"/>
    </location>
</feature>
<dbReference type="OrthoDB" id="666364at2759"/>
<comment type="similarity">
    <text evidence="1">Belongs to the SNW family.</text>
</comment>
<dbReference type="PANTHER" id="PTHR12096">
    <property type="entry name" value="NUCLEAR PROTEIN SKIP-RELATED"/>
    <property type="match status" value="1"/>
</dbReference>
<organism evidence="4 5">
    <name type="scientific">Porphyridium purpureum</name>
    <name type="common">Red alga</name>
    <name type="synonym">Porphyridium cruentum</name>
    <dbReference type="NCBI Taxonomy" id="35688"/>
    <lineage>
        <taxon>Eukaryota</taxon>
        <taxon>Rhodophyta</taxon>
        <taxon>Bangiophyceae</taxon>
        <taxon>Porphyridiales</taxon>
        <taxon>Porphyridiaceae</taxon>
        <taxon>Porphyridium</taxon>
    </lineage>
</organism>
<evidence type="ECO:0000256" key="1">
    <source>
        <dbReference type="ARBA" id="ARBA00010197"/>
    </source>
</evidence>
<gene>
    <name evidence="4" type="ORF">FVE85_7923</name>
</gene>
<feature type="compositionally biased region" description="Low complexity" evidence="2">
    <location>
        <begin position="1"/>
        <end position="18"/>
    </location>
</feature>
<sequence length="585" mass="62595">MMQSLLSKLPPPSASAASQRETVARTDTVENEQRPSEDSASTALALQRVGDGAVVALPRESSQLASITEAQAGYERSRERDVTEDALALPHAAEVGSTNQRTEHALQRAMERKRTGALSSVVDGGGSGFGSSAPEYVQYSAKPGTPGFVPGVSDRRVVQINSVQADPMEPPRFRHRRAPSCQPGPEEPVLHSPPQKLTKQDLKQWDVPPSISQWKNQGGFAIALDKRLAANSKNVSHTMVGNHEQVSSRFSELAESLLKAEQTARDDIEQRARIQREMESRERERKELELRELAALARAHRGVVSGGADSFVSAGAPLGARVTGGFPTVAREPTQGVKESNRTTPGMRESGGAGMSELAFDQRLFDRAPAGLDSGHGAEDSYSMYDKPLFAAGGSSVLYRPLVGARDGAAAHVSSFRSDSIFRGGGSSRGGEGNGMPRSAHSPDESLEPRQEREVPGHSYKPVEFERDPGGLASGGPAQAGRDSGSTLARNERVDSGRQARDSARVSAEDAAGASRGVVGGDEQAMNAFISDVRGARVDAALAARRKSAMIAPGSTALHERDAKKMRRNDYATDFRSRFQSSHER</sequence>
<dbReference type="GO" id="GO:0000398">
    <property type="term" value="P:mRNA splicing, via spliceosome"/>
    <property type="evidence" value="ECO:0007669"/>
    <property type="project" value="InterPro"/>
</dbReference>
<dbReference type="InterPro" id="IPR004015">
    <property type="entry name" value="SKI-int_prot_SKIP_SNW-dom"/>
</dbReference>
<evidence type="ECO:0000313" key="4">
    <source>
        <dbReference type="EMBL" id="KAA8492416.1"/>
    </source>
</evidence>
<feature type="compositionally biased region" description="Basic and acidic residues" evidence="2">
    <location>
        <begin position="490"/>
        <end position="508"/>
    </location>
</feature>
<feature type="domain" description="SKI-interacting protein SKIP SNW" evidence="3">
    <location>
        <begin position="137"/>
        <end position="301"/>
    </location>
</feature>
<dbReference type="Proteomes" id="UP000324585">
    <property type="component" value="Unassembled WGS sequence"/>
</dbReference>
<dbReference type="EMBL" id="VRMN01000009">
    <property type="protein sequence ID" value="KAA8492416.1"/>
    <property type="molecule type" value="Genomic_DNA"/>
</dbReference>
<feature type="region of interest" description="Disordered" evidence="2">
    <location>
        <begin position="94"/>
        <end position="126"/>
    </location>
</feature>
<feature type="compositionally biased region" description="Basic and acidic residues" evidence="2">
    <location>
        <begin position="22"/>
        <end position="37"/>
    </location>
</feature>
<evidence type="ECO:0000313" key="5">
    <source>
        <dbReference type="Proteomes" id="UP000324585"/>
    </source>
</evidence>
<comment type="caution">
    <text evidence="4">The sequence shown here is derived from an EMBL/GenBank/DDBJ whole genome shotgun (WGS) entry which is preliminary data.</text>
</comment>
<reference evidence="5" key="1">
    <citation type="journal article" date="2019" name="Nat. Commun.">
        <title>Expansion of phycobilisome linker gene families in mesophilic red algae.</title>
        <authorList>
            <person name="Lee J."/>
            <person name="Kim D."/>
            <person name="Bhattacharya D."/>
            <person name="Yoon H.S."/>
        </authorList>
    </citation>
    <scope>NUCLEOTIDE SEQUENCE [LARGE SCALE GENOMIC DNA]</scope>
    <source>
        <strain evidence="5">CCMP 1328</strain>
    </source>
</reference>
<feature type="region of interest" description="Disordered" evidence="2">
    <location>
        <begin position="1"/>
        <end position="42"/>
    </location>
</feature>
<feature type="region of interest" description="Disordered" evidence="2">
    <location>
        <begin position="419"/>
        <end position="517"/>
    </location>
</feature>
<dbReference type="AlphaFoldDB" id="A0A5J4YLV9"/>
<dbReference type="InterPro" id="IPR017862">
    <property type="entry name" value="SKI-int_prot_SKIP"/>
</dbReference>
<evidence type="ECO:0000259" key="3">
    <source>
        <dbReference type="Pfam" id="PF02731"/>
    </source>
</evidence>
<evidence type="ECO:0000256" key="2">
    <source>
        <dbReference type="SAM" id="MobiDB-lite"/>
    </source>
</evidence>
<accession>A0A5J4YLV9</accession>
<feature type="compositionally biased region" description="Basic and acidic residues" evidence="2">
    <location>
        <begin position="441"/>
        <end position="469"/>
    </location>
</feature>
<feature type="region of interest" description="Disordered" evidence="2">
    <location>
        <begin position="324"/>
        <end position="353"/>
    </location>
</feature>
<dbReference type="GO" id="GO:0005681">
    <property type="term" value="C:spliceosomal complex"/>
    <property type="evidence" value="ECO:0007669"/>
    <property type="project" value="InterPro"/>
</dbReference>
<name>A0A5J4YLV9_PORPP</name>
<feature type="region of interest" description="Disordered" evidence="2">
    <location>
        <begin position="163"/>
        <end position="202"/>
    </location>
</feature>